<feature type="signal peptide" evidence="7">
    <location>
        <begin position="1"/>
        <end position="19"/>
    </location>
</feature>
<dbReference type="PANTHER" id="PTHR38098">
    <property type="entry name" value="LPS-ASSEMBLY LIPOPROTEIN LPTE"/>
    <property type="match status" value="1"/>
</dbReference>
<dbReference type="InterPro" id="IPR007485">
    <property type="entry name" value="LPS_assembly_LptE"/>
</dbReference>
<dbReference type="EMBL" id="FNVQ01000002">
    <property type="protein sequence ID" value="SEG61423.1"/>
    <property type="molecule type" value="Genomic_DNA"/>
</dbReference>
<evidence type="ECO:0000256" key="3">
    <source>
        <dbReference type="ARBA" id="ARBA00023139"/>
    </source>
</evidence>
<gene>
    <name evidence="6" type="primary">lptE</name>
    <name evidence="8" type="ORF">SAMN05444390_102730</name>
</gene>
<dbReference type="PANTHER" id="PTHR38098:SF1">
    <property type="entry name" value="LPS-ASSEMBLY LIPOPROTEIN LPTE"/>
    <property type="match status" value="1"/>
</dbReference>
<evidence type="ECO:0000256" key="6">
    <source>
        <dbReference type="HAMAP-Rule" id="MF_01186"/>
    </source>
</evidence>
<evidence type="ECO:0000256" key="1">
    <source>
        <dbReference type="ARBA" id="ARBA00022729"/>
    </source>
</evidence>
<proteinExistence type="inferred from homology"/>
<evidence type="ECO:0000256" key="7">
    <source>
        <dbReference type="SAM" id="SignalP"/>
    </source>
</evidence>
<dbReference type="GO" id="GO:0043165">
    <property type="term" value="P:Gram-negative-bacterium-type cell outer membrane assembly"/>
    <property type="evidence" value="ECO:0007669"/>
    <property type="project" value="UniProtKB-UniRule"/>
</dbReference>
<dbReference type="AlphaFoldDB" id="A0A1H6BL77"/>
<feature type="chain" id="PRO_5009293839" description="LPS-assembly lipoprotein LptE" evidence="7">
    <location>
        <begin position="20"/>
        <end position="161"/>
    </location>
</feature>
<dbReference type="RefSeq" id="WP_104003823.1">
    <property type="nucleotide sequence ID" value="NZ_FNVQ01000002.1"/>
</dbReference>
<comment type="similarity">
    <text evidence="6">Belongs to the LptE lipoprotein family.</text>
</comment>
<comment type="function">
    <text evidence="6">Together with LptD, is involved in the assembly of lipopolysaccharide (LPS) at the surface of the outer membrane. Required for the proper assembly of LptD. Binds LPS and may serve as the LPS recognition site at the outer membrane.</text>
</comment>
<reference evidence="8 9" key="1">
    <citation type="submission" date="2016-10" db="EMBL/GenBank/DDBJ databases">
        <authorList>
            <person name="de Groot N.N."/>
        </authorList>
    </citation>
    <scope>NUCLEOTIDE SEQUENCE [LARGE SCALE GENOMIC DNA]</scope>
    <source>
        <strain evidence="8 9">DSM 22012</strain>
    </source>
</reference>
<dbReference type="GO" id="GO:0001530">
    <property type="term" value="F:lipopolysaccharide binding"/>
    <property type="evidence" value="ECO:0007669"/>
    <property type="project" value="TreeGrafter"/>
</dbReference>
<dbReference type="Proteomes" id="UP000236745">
    <property type="component" value="Unassembled WGS sequence"/>
</dbReference>
<organism evidence="8 9">
    <name type="scientific">Marinobacterium lutimaris</name>
    <dbReference type="NCBI Taxonomy" id="568106"/>
    <lineage>
        <taxon>Bacteria</taxon>
        <taxon>Pseudomonadati</taxon>
        <taxon>Pseudomonadota</taxon>
        <taxon>Gammaproteobacteria</taxon>
        <taxon>Oceanospirillales</taxon>
        <taxon>Oceanospirillaceae</taxon>
        <taxon>Marinobacterium</taxon>
    </lineage>
</organism>
<protein>
    <recommendedName>
        <fullName evidence="6">LPS-assembly lipoprotein LptE</fullName>
    </recommendedName>
</protein>
<evidence type="ECO:0000256" key="5">
    <source>
        <dbReference type="ARBA" id="ARBA00023288"/>
    </source>
</evidence>
<dbReference type="Pfam" id="PF04390">
    <property type="entry name" value="LptE"/>
    <property type="match status" value="1"/>
</dbReference>
<dbReference type="GO" id="GO:1990351">
    <property type="term" value="C:transporter complex"/>
    <property type="evidence" value="ECO:0007669"/>
    <property type="project" value="TreeGrafter"/>
</dbReference>
<evidence type="ECO:0000256" key="2">
    <source>
        <dbReference type="ARBA" id="ARBA00023136"/>
    </source>
</evidence>
<name>A0A1H6BL77_9GAMM</name>
<dbReference type="OrthoDB" id="7349153at2"/>
<sequence>MLKLRAPLFALLASLLVSACGFHLAGYYEVPAELRQVHLVIPSDRPSNVRTHLSSLLEINGIEITNKADYRLEIHDERIRRRSLSTSIRADTVEYELIARAHFSVSNRAGELLIDNREVRAERVFNNNENTTARDALQDQIERALEEQLAQQIVRQYLSLK</sequence>
<keyword evidence="9" id="KW-1185">Reference proteome</keyword>
<accession>A0A1H6BL77</accession>
<dbReference type="GO" id="GO:0015920">
    <property type="term" value="P:lipopolysaccharide transport"/>
    <property type="evidence" value="ECO:0007669"/>
    <property type="project" value="TreeGrafter"/>
</dbReference>
<evidence type="ECO:0000313" key="9">
    <source>
        <dbReference type="Proteomes" id="UP000236745"/>
    </source>
</evidence>
<comment type="subunit">
    <text evidence="6">Component of the lipopolysaccharide transport and assembly complex. Interacts with LptD.</text>
</comment>
<evidence type="ECO:0000313" key="8">
    <source>
        <dbReference type="EMBL" id="SEG61423.1"/>
    </source>
</evidence>
<keyword evidence="1 6" id="KW-0732">Signal</keyword>
<keyword evidence="2 6" id="KW-0472">Membrane</keyword>
<dbReference type="PROSITE" id="PS51257">
    <property type="entry name" value="PROKAR_LIPOPROTEIN"/>
    <property type="match status" value="1"/>
</dbReference>
<dbReference type="HAMAP" id="MF_01186">
    <property type="entry name" value="LPS_assembly_LptE"/>
    <property type="match status" value="1"/>
</dbReference>
<keyword evidence="4 6" id="KW-0998">Cell outer membrane</keyword>
<keyword evidence="5 6" id="KW-0449">Lipoprotein</keyword>
<dbReference type="GO" id="GO:0009279">
    <property type="term" value="C:cell outer membrane"/>
    <property type="evidence" value="ECO:0007669"/>
    <property type="project" value="UniProtKB-SubCell"/>
</dbReference>
<dbReference type="Gene3D" id="3.30.160.150">
    <property type="entry name" value="Lipoprotein like domain"/>
    <property type="match status" value="1"/>
</dbReference>
<keyword evidence="3 6" id="KW-0564">Palmitate</keyword>
<evidence type="ECO:0000256" key="4">
    <source>
        <dbReference type="ARBA" id="ARBA00023237"/>
    </source>
</evidence>
<comment type="subcellular location">
    <subcellularLocation>
        <location evidence="6">Cell outer membrane</location>
        <topology evidence="6">Lipid-anchor</topology>
    </subcellularLocation>
</comment>